<evidence type="ECO:0000313" key="3">
    <source>
        <dbReference type="EMBL" id="KAK7749158.1"/>
    </source>
</evidence>
<sequence length="364" mass="41983">MSIYGCIQNLLIHGEYSDLTVKCGDRTFNIHRAIVCTQSAVFAKMCDGPWKEAHERVIDLPEDDPTIFDILLSCLYMGDYVDVFYRTSSRPNELALLPRQDVIYYLSQKGSMVPDANKRWDMQCDLQDSFHDEDKGHGTSDHSNNDLFNLDLYNDIPDSDHVDEVLSDNSDTETAESESEASITEDELRIRELELEPTRVEIEKRIQGLSNALHLYIMANKYDVSVARLLACHRFWDLGRKLMLETNDSDRDVGQFREEIYAHFADIVDELYGHTNPHDICIRPVAYALVGSKFLEGDFYDKIRPVMCKHEDFARDVKECMLDVDVLAGDPSTNVWYWQVQEVGRLFKMKRDGHTIYSLRSPVV</sequence>
<evidence type="ECO:0000259" key="2">
    <source>
        <dbReference type="PROSITE" id="PS50097"/>
    </source>
</evidence>
<feature type="compositionally biased region" description="Acidic residues" evidence="1">
    <location>
        <begin position="170"/>
        <end position="185"/>
    </location>
</feature>
<feature type="domain" description="BTB" evidence="2">
    <location>
        <begin position="17"/>
        <end position="79"/>
    </location>
</feature>
<dbReference type="AlphaFoldDB" id="A0AAN9UKH9"/>
<dbReference type="PROSITE" id="PS50097">
    <property type="entry name" value="BTB"/>
    <property type="match status" value="1"/>
</dbReference>
<accession>A0AAN9UKH9</accession>
<dbReference type="Proteomes" id="UP001320420">
    <property type="component" value="Unassembled WGS sequence"/>
</dbReference>
<dbReference type="Gene3D" id="3.30.710.10">
    <property type="entry name" value="Potassium Channel Kv1.1, Chain A"/>
    <property type="match status" value="1"/>
</dbReference>
<keyword evidence="4" id="KW-1185">Reference proteome</keyword>
<dbReference type="PANTHER" id="PTHR47843:SF5">
    <property type="entry name" value="BTB_POZ DOMAIN PROTEIN"/>
    <property type="match status" value="1"/>
</dbReference>
<protein>
    <recommendedName>
        <fullName evidence="2">BTB domain-containing protein</fullName>
    </recommendedName>
</protein>
<dbReference type="Pfam" id="PF00651">
    <property type="entry name" value="BTB"/>
    <property type="match status" value="1"/>
</dbReference>
<dbReference type="EMBL" id="JAKJXP020000077">
    <property type="protein sequence ID" value="KAK7749158.1"/>
    <property type="molecule type" value="Genomic_DNA"/>
</dbReference>
<dbReference type="InterPro" id="IPR000210">
    <property type="entry name" value="BTB/POZ_dom"/>
</dbReference>
<gene>
    <name evidence="3" type="ORF">SLS62_008338</name>
</gene>
<evidence type="ECO:0000256" key="1">
    <source>
        <dbReference type="SAM" id="MobiDB-lite"/>
    </source>
</evidence>
<evidence type="ECO:0000313" key="4">
    <source>
        <dbReference type="Proteomes" id="UP001320420"/>
    </source>
</evidence>
<dbReference type="InterPro" id="IPR011333">
    <property type="entry name" value="SKP1/BTB/POZ_sf"/>
</dbReference>
<reference evidence="3 4" key="1">
    <citation type="submission" date="2024-02" db="EMBL/GenBank/DDBJ databases">
        <title>De novo assembly and annotation of 12 fungi associated with fruit tree decline syndrome in Ontario, Canada.</title>
        <authorList>
            <person name="Sulman M."/>
            <person name="Ellouze W."/>
            <person name="Ilyukhin E."/>
        </authorList>
    </citation>
    <scope>NUCLEOTIDE SEQUENCE [LARGE SCALE GENOMIC DNA]</scope>
    <source>
        <strain evidence="3 4">M11/M66-122</strain>
    </source>
</reference>
<feature type="region of interest" description="Disordered" evidence="1">
    <location>
        <begin position="161"/>
        <end position="186"/>
    </location>
</feature>
<comment type="caution">
    <text evidence="3">The sequence shown here is derived from an EMBL/GenBank/DDBJ whole genome shotgun (WGS) entry which is preliminary data.</text>
</comment>
<dbReference type="SUPFAM" id="SSF54695">
    <property type="entry name" value="POZ domain"/>
    <property type="match status" value="1"/>
</dbReference>
<dbReference type="PANTHER" id="PTHR47843">
    <property type="entry name" value="BTB DOMAIN-CONTAINING PROTEIN-RELATED"/>
    <property type="match status" value="1"/>
</dbReference>
<name>A0AAN9UKH9_9PEZI</name>
<organism evidence="3 4">
    <name type="scientific">Diatrype stigma</name>
    <dbReference type="NCBI Taxonomy" id="117547"/>
    <lineage>
        <taxon>Eukaryota</taxon>
        <taxon>Fungi</taxon>
        <taxon>Dikarya</taxon>
        <taxon>Ascomycota</taxon>
        <taxon>Pezizomycotina</taxon>
        <taxon>Sordariomycetes</taxon>
        <taxon>Xylariomycetidae</taxon>
        <taxon>Xylariales</taxon>
        <taxon>Diatrypaceae</taxon>
        <taxon>Diatrype</taxon>
    </lineage>
</organism>
<proteinExistence type="predicted"/>
<dbReference type="CDD" id="cd18186">
    <property type="entry name" value="BTB_POZ_ZBTB_KLHL-like"/>
    <property type="match status" value="1"/>
</dbReference>